<evidence type="ECO:0000256" key="16">
    <source>
        <dbReference type="SAM" id="SignalP"/>
    </source>
</evidence>
<dbReference type="GO" id="GO:0032190">
    <property type="term" value="F:acrosin binding"/>
    <property type="evidence" value="ECO:0007669"/>
    <property type="project" value="TreeGrafter"/>
</dbReference>
<proteinExistence type="inferred from homology"/>
<dbReference type="GO" id="GO:2000344">
    <property type="term" value="P:positive regulation of acrosome reaction"/>
    <property type="evidence" value="ECO:0007669"/>
    <property type="project" value="TreeGrafter"/>
</dbReference>
<name>A0A9Q1IA38_SYNKA</name>
<evidence type="ECO:0000256" key="11">
    <source>
        <dbReference type="ARBA" id="ARBA00022989"/>
    </source>
</evidence>
<evidence type="ECO:0000256" key="1">
    <source>
        <dbReference type="ARBA" id="ARBA00004251"/>
    </source>
</evidence>
<evidence type="ECO:0000256" key="13">
    <source>
        <dbReference type="ARBA" id="ARBA00023157"/>
    </source>
</evidence>
<dbReference type="Proteomes" id="UP001152622">
    <property type="component" value="Unassembled WGS sequence"/>
</dbReference>
<dbReference type="GO" id="GO:0005886">
    <property type="term" value="C:plasma membrane"/>
    <property type="evidence" value="ECO:0007669"/>
    <property type="project" value="UniProtKB-SubCell"/>
</dbReference>
<keyword evidence="5" id="KW-1003">Cell membrane</keyword>
<evidence type="ECO:0000256" key="10">
    <source>
        <dbReference type="ARBA" id="ARBA00022729"/>
    </source>
</evidence>
<evidence type="ECO:0000256" key="5">
    <source>
        <dbReference type="ARBA" id="ARBA00022475"/>
    </source>
</evidence>
<dbReference type="PANTHER" id="PTHR11576:SF26">
    <property type="entry name" value="ZONA PELLUCIDA GLYCOPROTEIN 3D TANDEM DUPLICATE 2"/>
    <property type="match status" value="1"/>
</dbReference>
<dbReference type="Pfam" id="PF00100">
    <property type="entry name" value="Zona_pellucida"/>
    <property type="match status" value="1"/>
</dbReference>
<keyword evidence="11" id="KW-1133">Transmembrane helix</keyword>
<evidence type="ECO:0000256" key="12">
    <source>
        <dbReference type="ARBA" id="ARBA00023136"/>
    </source>
</evidence>
<dbReference type="SMART" id="SM00241">
    <property type="entry name" value="ZP"/>
    <property type="match status" value="1"/>
</dbReference>
<reference evidence="18" key="1">
    <citation type="journal article" date="2023" name="Science">
        <title>Genome structures resolve the early diversification of teleost fishes.</title>
        <authorList>
            <person name="Parey E."/>
            <person name="Louis A."/>
            <person name="Montfort J."/>
            <person name="Bouchez O."/>
            <person name="Roques C."/>
            <person name="Iampietro C."/>
            <person name="Lluch J."/>
            <person name="Castinel A."/>
            <person name="Donnadieu C."/>
            <person name="Desvignes T."/>
            <person name="Floi Bucao C."/>
            <person name="Jouanno E."/>
            <person name="Wen M."/>
            <person name="Mejri S."/>
            <person name="Dirks R."/>
            <person name="Jansen H."/>
            <person name="Henkel C."/>
            <person name="Chen W.J."/>
            <person name="Zahm M."/>
            <person name="Cabau C."/>
            <person name="Klopp C."/>
            <person name="Thompson A.W."/>
            <person name="Robinson-Rechavi M."/>
            <person name="Braasch I."/>
            <person name="Lecointre G."/>
            <person name="Bobe J."/>
            <person name="Postlethwait J.H."/>
            <person name="Berthelot C."/>
            <person name="Roest Crollius H."/>
            <person name="Guiguen Y."/>
        </authorList>
    </citation>
    <scope>NUCLEOTIDE SEQUENCE</scope>
    <source>
        <strain evidence="18">WJC10195</strain>
    </source>
</reference>
<keyword evidence="13" id="KW-1015">Disulfide bond</keyword>
<gene>
    <name evidence="18" type="ORF">SKAU_G00429550</name>
</gene>
<comment type="similarity">
    <text evidence="3">Belongs to the ZP domain family. ZPC subfamily.</text>
</comment>
<keyword evidence="6" id="KW-0964">Secreted</keyword>
<dbReference type="OrthoDB" id="8902383at2759"/>
<keyword evidence="10 16" id="KW-0732">Signal</keyword>
<dbReference type="GO" id="GO:0035803">
    <property type="term" value="P:egg coat formation"/>
    <property type="evidence" value="ECO:0007669"/>
    <property type="project" value="TreeGrafter"/>
</dbReference>
<accession>A0A9Q1IA38</accession>
<keyword evidence="7" id="KW-0272">Extracellular matrix</keyword>
<comment type="subcellular location">
    <subcellularLocation>
        <location evidence="1">Cell membrane</location>
        <topology evidence="1">Single-pass type I membrane protein</topology>
    </subcellularLocation>
    <subcellularLocation>
        <location evidence="2">Secreted</location>
        <location evidence="2">Extracellular space</location>
        <location evidence="2">Extracellular matrix</location>
    </subcellularLocation>
</comment>
<protein>
    <recommendedName>
        <fullName evidence="4">Zona pellucida sperm-binding protein 3</fullName>
    </recommendedName>
    <alternativeName>
        <fullName evidence="15">Zona pellucida glycoprotein 3</fullName>
    </alternativeName>
</protein>
<dbReference type="EMBL" id="JAINUF010000047">
    <property type="protein sequence ID" value="KAJ8332069.1"/>
    <property type="molecule type" value="Genomic_DNA"/>
</dbReference>
<keyword evidence="8" id="KW-0165">Cleavage on pair of basic residues</keyword>
<keyword evidence="9" id="KW-0812">Transmembrane</keyword>
<sequence>MGPFTLYVCVFLCGFYPFVCERDNTKDAGWNIFTDGGAVFHTQGFLGRGEAIKNKSKSSLPWPYLSLPMSQDSIVPLVNKELMMPSRVTGHESMPENLRRVLLPGAQHNITRTNGRKDVAVKCTFSKMRVRVRREPLGSRALSSQLSLGTCSVSNKTENFFFFCYNVSQCGSKTSMINNQLVYSNTLYYNPEAPNGPIALPISCHYNRFYYSYKIGYVPVIRTHQLFKNIKQSGDFSLTPCNAEWERLPEAQGYIIGSAMYFEARSPPLSGHQRLFINFCYATPFRNVSHPLRFMLIENYGCMVDSMFQGSQSRFVRHRRDVVRFEVEAFLFKGVVDERLYMHCEMFVGDHVPTEIGKSCTYNSTADGWEELYGDPKVCSCCNITCDVSTAEVPATKKIMTSTSWMLEPDSGTVVGEATVEWDEISPTETETVTQPMVTMETEKSSGFPDSGAFCSVDFEPIKL</sequence>
<evidence type="ECO:0000256" key="2">
    <source>
        <dbReference type="ARBA" id="ARBA00004498"/>
    </source>
</evidence>
<evidence type="ECO:0000256" key="6">
    <source>
        <dbReference type="ARBA" id="ARBA00022525"/>
    </source>
</evidence>
<dbReference type="AlphaFoldDB" id="A0A9Q1IA38"/>
<comment type="caution">
    <text evidence="18">The sequence shown here is derived from an EMBL/GenBank/DDBJ whole genome shotgun (WGS) entry which is preliminary data.</text>
</comment>
<evidence type="ECO:0000256" key="4">
    <source>
        <dbReference type="ARBA" id="ARBA00017980"/>
    </source>
</evidence>
<evidence type="ECO:0000256" key="15">
    <source>
        <dbReference type="ARBA" id="ARBA00030824"/>
    </source>
</evidence>
<organism evidence="18 19">
    <name type="scientific">Synaphobranchus kaupii</name>
    <name type="common">Kaup's arrowtooth eel</name>
    <dbReference type="NCBI Taxonomy" id="118154"/>
    <lineage>
        <taxon>Eukaryota</taxon>
        <taxon>Metazoa</taxon>
        <taxon>Chordata</taxon>
        <taxon>Craniata</taxon>
        <taxon>Vertebrata</taxon>
        <taxon>Euteleostomi</taxon>
        <taxon>Actinopterygii</taxon>
        <taxon>Neopterygii</taxon>
        <taxon>Teleostei</taxon>
        <taxon>Anguilliformes</taxon>
        <taxon>Synaphobranchidae</taxon>
        <taxon>Synaphobranchus</taxon>
    </lineage>
</organism>
<dbReference type="Gene3D" id="2.60.40.4100">
    <property type="entry name" value="Zona pellucida, ZP-C domain"/>
    <property type="match status" value="1"/>
</dbReference>
<dbReference type="GO" id="GO:0031012">
    <property type="term" value="C:extracellular matrix"/>
    <property type="evidence" value="ECO:0007669"/>
    <property type="project" value="TreeGrafter"/>
</dbReference>
<dbReference type="FunFam" id="2.60.40.4100:FF:000002">
    <property type="entry name" value="Zona pellucida sperm-binding protein 3"/>
    <property type="match status" value="1"/>
</dbReference>
<evidence type="ECO:0000313" key="19">
    <source>
        <dbReference type="Proteomes" id="UP001152622"/>
    </source>
</evidence>
<evidence type="ECO:0000256" key="3">
    <source>
        <dbReference type="ARBA" id="ARBA00006735"/>
    </source>
</evidence>
<dbReference type="PROSITE" id="PS51034">
    <property type="entry name" value="ZP_2"/>
    <property type="match status" value="1"/>
</dbReference>
<feature type="domain" description="ZP" evidence="17">
    <location>
        <begin position="122"/>
        <end position="367"/>
    </location>
</feature>
<keyword evidence="14" id="KW-0325">Glycoprotein</keyword>
<dbReference type="Gene3D" id="2.60.40.3210">
    <property type="entry name" value="Zona pellucida, ZP-N domain"/>
    <property type="match status" value="1"/>
</dbReference>
<keyword evidence="19" id="KW-1185">Reference proteome</keyword>
<evidence type="ECO:0000256" key="7">
    <source>
        <dbReference type="ARBA" id="ARBA00022530"/>
    </source>
</evidence>
<dbReference type="InterPro" id="IPR055355">
    <property type="entry name" value="ZP-C"/>
</dbReference>
<feature type="chain" id="PRO_5040205914" description="Zona pellucida sperm-binding protein 3" evidence="16">
    <location>
        <begin position="22"/>
        <end position="464"/>
    </location>
</feature>
<keyword evidence="12" id="KW-0472">Membrane</keyword>
<evidence type="ECO:0000256" key="9">
    <source>
        <dbReference type="ARBA" id="ARBA00022692"/>
    </source>
</evidence>
<dbReference type="InterPro" id="IPR001507">
    <property type="entry name" value="ZP_dom"/>
</dbReference>
<dbReference type="InterPro" id="IPR042235">
    <property type="entry name" value="ZP-C_dom"/>
</dbReference>
<dbReference type="FunFam" id="2.60.40.3210:FF:000001">
    <property type="entry name" value="Zona pellucida sperm-binding protein 3"/>
    <property type="match status" value="1"/>
</dbReference>
<evidence type="ECO:0000259" key="17">
    <source>
        <dbReference type="PROSITE" id="PS51034"/>
    </source>
</evidence>
<evidence type="ECO:0000256" key="14">
    <source>
        <dbReference type="ARBA" id="ARBA00023180"/>
    </source>
</evidence>
<feature type="signal peptide" evidence="16">
    <location>
        <begin position="1"/>
        <end position="21"/>
    </location>
</feature>
<dbReference type="PANTHER" id="PTHR11576">
    <property type="entry name" value="ZONA PELLUCIDA SPERM-BINDING PROTEIN 3"/>
    <property type="match status" value="1"/>
</dbReference>
<dbReference type="Pfam" id="PF23344">
    <property type="entry name" value="ZP-N"/>
    <property type="match status" value="1"/>
</dbReference>
<dbReference type="GO" id="GO:0007339">
    <property type="term" value="P:binding of sperm to zona pellucida"/>
    <property type="evidence" value="ECO:0007669"/>
    <property type="project" value="TreeGrafter"/>
</dbReference>
<evidence type="ECO:0000256" key="8">
    <source>
        <dbReference type="ARBA" id="ARBA00022685"/>
    </source>
</evidence>
<evidence type="ECO:0000313" key="18">
    <source>
        <dbReference type="EMBL" id="KAJ8332069.1"/>
    </source>
</evidence>
<dbReference type="InterPro" id="IPR055356">
    <property type="entry name" value="ZP-N"/>
</dbReference>